<evidence type="ECO:0000313" key="15">
    <source>
        <dbReference type="EMBL" id="KGN98159.1"/>
    </source>
</evidence>
<evidence type="ECO:0000256" key="11">
    <source>
        <dbReference type="ARBA" id="ARBA00030128"/>
    </source>
</evidence>
<evidence type="ECO:0000259" key="14">
    <source>
        <dbReference type="PROSITE" id="PS50052"/>
    </source>
</evidence>
<dbReference type="EC" id="2.7.4.8" evidence="4 13"/>
<feature type="domain" description="Guanylate kinase-like" evidence="14">
    <location>
        <begin position="2"/>
        <end position="183"/>
    </location>
</feature>
<evidence type="ECO:0000256" key="10">
    <source>
        <dbReference type="ARBA" id="ARBA00022840"/>
    </source>
</evidence>
<comment type="catalytic activity">
    <reaction evidence="12 13">
        <text>GMP + ATP = GDP + ADP</text>
        <dbReference type="Rhea" id="RHEA:20780"/>
        <dbReference type="ChEBI" id="CHEBI:30616"/>
        <dbReference type="ChEBI" id="CHEBI:58115"/>
        <dbReference type="ChEBI" id="CHEBI:58189"/>
        <dbReference type="ChEBI" id="CHEBI:456216"/>
        <dbReference type="EC" id="2.7.4.8"/>
    </reaction>
</comment>
<dbReference type="InterPro" id="IPR027417">
    <property type="entry name" value="P-loop_NTPase"/>
</dbReference>
<evidence type="ECO:0000256" key="12">
    <source>
        <dbReference type="ARBA" id="ARBA00048594"/>
    </source>
</evidence>
<comment type="subcellular location">
    <subcellularLocation>
        <location evidence="2 13">Cytoplasm</location>
    </subcellularLocation>
</comment>
<dbReference type="OrthoDB" id="9808150at2"/>
<evidence type="ECO:0000256" key="1">
    <source>
        <dbReference type="ARBA" id="ARBA00003531"/>
    </source>
</evidence>
<dbReference type="EMBL" id="JQZW01000008">
    <property type="protein sequence ID" value="KGN98159.1"/>
    <property type="molecule type" value="Genomic_DNA"/>
</dbReference>
<evidence type="ECO:0000313" key="16">
    <source>
        <dbReference type="Proteomes" id="UP000030134"/>
    </source>
</evidence>
<dbReference type="SUPFAM" id="SSF52540">
    <property type="entry name" value="P-loop containing nucleoside triphosphate hydrolases"/>
    <property type="match status" value="1"/>
</dbReference>
<keyword evidence="10 13" id="KW-0067">ATP-binding</keyword>
<dbReference type="NCBIfam" id="TIGR03263">
    <property type="entry name" value="guanyl_kin"/>
    <property type="match status" value="1"/>
</dbReference>
<evidence type="ECO:0000256" key="6">
    <source>
        <dbReference type="ARBA" id="ARBA00022490"/>
    </source>
</evidence>
<dbReference type="GO" id="GO:0004385">
    <property type="term" value="F:GMP kinase activity"/>
    <property type="evidence" value="ECO:0007669"/>
    <property type="project" value="UniProtKB-UniRule"/>
</dbReference>
<comment type="caution">
    <text evidence="15">The sequence shown here is derived from an EMBL/GenBank/DDBJ whole genome shotgun (WGS) entry which is preliminary data.</text>
</comment>
<organism evidence="15 16">
    <name type="scientific">Porphyromonas gingivicanis</name>
    <dbReference type="NCBI Taxonomy" id="266762"/>
    <lineage>
        <taxon>Bacteria</taxon>
        <taxon>Pseudomonadati</taxon>
        <taxon>Bacteroidota</taxon>
        <taxon>Bacteroidia</taxon>
        <taxon>Bacteroidales</taxon>
        <taxon>Porphyromonadaceae</taxon>
        <taxon>Porphyromonas</taxon>
    </lineage>
</organism>
<dbReference type="Gene3D" id="3.30.63.10">
    <property type="entry name" value="Guanylate Kinase phosphate binding domain"/>
    <property type="match status" value="1"/>
</dbReference>
<evidence type="ECO:0000256" key="9">
    <source>
        <dbReference type="ARBA" id="ARBA00022777"/>
    </source>
</evidence>
<keyword evidence="9 13" id="KW-0418">Kinase</keyword>
<dbReference type="CDD" id="cd00071">
    <property type="entry name" value="GMPK"/>
    <property type="match status" value="1"/>
</dbReference>
<reference evidence="15 16" key="1">
    <citation type="submission" date="2014-08" db="EMBL/GenBank/DDBJ databases">
        <title>Porphyromonas gingivicanis strain:COT-022_OH1391 Genome sequencing.</title>
        <authorList>
            <person name="Wallis C."/>
            <person name="Deusch O."/>
            <person name="O'Flynn C."/>
            <person name="Davis I."/>
            <person name="Jospin G."/>
            <person name="Darling A.E."/>
            <person name="Coil D.A."/>
            <person name="Alexiev A."/>
            <person name="Horsfall A."/>
            <person name="Kirkwood N."/>
            <person name="Harris S."/>
            <person name="Eisen J.A."/>
        </authorList>
    </citation>
    <scope>NUCLEOTIDE SEQUENCE [LARGE SCALE GENOMIC DNA]</scope>
    <source>
        <strain evidence="16">COT-022 OH1391</strain>
    </source>
</reference>
<evidence type="ECO:0000256" key="7">
    <source>
        <dbReference type="ARBA" id="ARBA00022679"/>
    </source>
</evidence>
<comment type="similarity">
    <text evidence="3 13">Belongs to the guanylate kinase family.</text>
</comment>
<evidence type="ECO:0000256" key="3">
    <source>
        <dbReference type="ARBA" id="ARBA00005790"/>
    </source>
</evidence>
<sequence>MSRIIIISGPSGTGKGTVIEHLMKDDSLHLSFSISATNRAPRGQEKHGVEYYFLSDQEFTDNIAQGLFIEYVEVYPGRYYGTLKSELNRVDALGRNLLLDIDVEGAVQVKELYKEQVLTLFLQPPSIETLKERLEKRGTETAELIASRLERAAYELSFADKFDRTFVNDHLDVCVEEVKGAIRAFLAEQ</sequence>
<dbReference type="RefSeq" id="WP_036883680.1">
    <property type="nucleotide sequence ID" value="NZ_JQZW01000008.1"/>
</dbReference>
<dbReference type="GO" id="GO:0005524">
    <property type="term" value="F:ATP binding"/>
    <property type="evidence" value="ECO:0007669"/>
    <property type="project" value="UniProtKB-UniRule"/>
</dbReference>
<keyword evidence="6 13" id="KW-0963">Cytoplasm</keyword>
<dbReference type="PROSITE" id="PS50052">
    <property type="entry name" value="GUANYLATE_KINASE_2"/>
    <property type="match status" value="1"/>
</dbReference>
<dbReference type="eggNOG" id="COG0194">
    <property type="taxonomic scope" value="Bacteria"/>
</dbReference>
<evidence type="ECO:0000256" key="5">
    <source>
        <dbReference type="ARBA" id="ARBA00016296"/>
    </source>
</evidence>
<dbReference type="InterPro" id="IPR008145">
    <property type="entry name" value="GK/Ca_channel_bsu"/>
</dbReference>
<dbReference type="Gene3D" id="3.40.50.300">
    <property type="entry name" value="P-loop containing nucleotide triphosphate hydrolases"/>
    <property type="match status" value="1"/>
</dbReference>
<dbReference type="Proteomes" id="UP000030134">
    <property type="component" value="Unassembled WGS sequence"/>
</dbReference>
<keyword evidence="7 13" id="KW-0808">Transferase</keyword>
<dbReference type="InterPro" id="IPR008144">
    <property type="entry name" value="Guanylate_kin-like_dom"/>
</dbReference>
<keyword evidence="16" id="KW-1185">Reference proteome</keyword>
<dbReference type="STRING" id="266762.HQ36_04410"/>
<dbReference type="PANTHER" id="PTHR23117">
    <property type="entry name" value="GUANYLATE KINASE-RELATED"/>
    <property type="match status" value="1"/>
</dbReference>
<accession>A0A0A2GCH9</accession>
<comment type="function">
    <text evidence="1 13">Essential for recycling GMP and indirectly, cGMP.</text>
</comment>
<dbReference type="AlphaFoldDB" id="A0A0A2GCH9"/>
<proteinExistence type="inferred from homology"/>
<dbReference type="Pfam" id="PF00625">
    <property type="entry name" value="Guanylate_kin"/>
    <property type="match status" value="1"/>
</dbReference>
<dbReference type="SMART" id="SM00072">
    <property type="entry name" value="GuKc"/>
    <property type="match status" value="1"/>
</dbReference>
<name>A0A0A2GCH9_9PORP</name>
<gene>
    <name evidence="13" type="primary">gmk</name>
    <name evidence="15" type="ORF">HQ36_04410</name>
</gene>
<protein>
    <recommendedName>
        <fullName evidence="5 13">Guanylate kinase</fullName>
        <ecNumber evidence="4 13">2.7.4.8</ecNumber>
    </recommendedName>
    <alternativeName>
        <fullName evidence="11 13">GMP kinase</fullName>
    </alternativeName>
</protein>
<evidence type="ECO:0000256" key="4">
    <source>
        <dbReference type="ARBA" id="ARBA00012961"/>
    </source>
</evidence>
<keyword evidence="8 13" id="KW-0547">Nucleotide-binding</keyword>
<dbReference type="PANTHER" id="PTHR23117:SF13">
    <property type="entry name" value="GUANYLATE KINASE"/>
    <property type="match status" value="1"/>
</dbReference>
<feature type="binding site" evidence="13">
    <location>
        <begin position="9"/>
        <end position="16"/>
    </location>
    <ligand>
        <name>ATP</name>
        <dbReference type="ChEBI" id="CHEBI:30616"/>
    </ligand>
</feature>
<evidence type="ECO:0000256" key="8">
    <source>
        <dbReference type="ARBA" id="ARBA00022741"/>
    </source>
</evidence>
<evidence type="ECO:0000256" key="13">
    <source>
        <dbReference type="HAMAP-Rule" id="MF_00328"/>
    </source>
</evidence>
<evidence type="ECO:0000256" key="2">
    <source>
        <dbReference type="ARBA" id="ARBA00004496"/>
    </source>
</evidence>
<dbReference type="FunFam" id="3.30.63.10:FF:000005">
    <property type="entry name" value="Guanylate kinase"/>
    <property type="match status" value="1"/>
</dbReference>
<dbReference type="HAMAP" id="MF_00328">
    <property type="entry name" value="Guanylate_kinase"/>
    <property type="match status" value="1"/>
</dbReference>
<dbReference type="InterPro" id="IPR017665">
    <property type="entry name" value="Guanylate_kinase"/>
</dbReference>
<dbReference type="GO" id="GO:0005829">
    <property type="term" value="C:cytosol"/>
    <property type="evidence" value="ECO:0007669"/>
    <property type="project" value="TreeGrafter"/>
</dbReference>